<organism evidence="4 5">
    <name type="scientific">Microbacterium azadirachtae</name>
    <dbReference type="NCBI Taxonomy" id="582680"/>
    <lineage>
        <taxon>Bacteria</taxon>
        <taxon>Bacillati</taxon>
        <taxon>Actinomycetota</taxon>
        <taxon>Actinomycetes</taxon>
        <taxon>Micrococcales</taxon>
        <taxon>Microbacteriaceae</taxon>
        <taxon>Microbacterium</taxon>
    </lineage>
</organism>
<comment type="caution">
    <text evidence="4">The sequence shown here is derived from an EMBL/GenBank/DDBJ whole genome shotgun (WGS) entry which is preliminary data.</text>
</comment>
<dbReference type="SMART" id="SM00089">
    <property type="entry name" value="PKD"/>
    <property type="match status" value="2"/>
</dbReference>
<feature type="domain" description="PKD" evidence="3">
    <location>
        <begin position="436"/>
        <end position="496"/>
    </location>
</feature>
<dbReference type="GO" id="GO:0005975">
    <property type="term" value="P:carbohydrate metabolic process"/>
    <property type="evidence" value="ECO:0007669"/>
    <property type="project" value="UniProtKB-ARBA"/>
</dbReference>
<evidence type="ECO:0000256" key="1">
    <source>
        <dbReference type="ARBA" id="ARBA00010116"/>
    </source>
</evidence>
<sequence>MNTVAKTRRAVITGLAIAVATALLTPAPAFASPVGQNQTVAFSQAMDLPAADYTVTGALNGTASLTTHLALSQSDVVSAGWDDSTVRQGGAVNPVVTRQPGAGTLTVEHTVGFSGTVDVSGSSVPIAFAPTVMNASTPCSLGADGDTATCVAESADVTVVPPPCPDIPGSTPDANACPLTPQVAAKLRTTATFSVSAVAATRSLNGLTGPLDLGTGQPVTDQVSVPCTTPVGSPVMYGLSGLGLQGTVHTVTELVWTVKVSAPAVIPVVVPYPPFTLPGAPNITVYDATDTLATNDSGFAETASDVSYALGSALANNVPPTVTAAPTFTGDEGSAIPFSAVAAGPCAAGATFVWSFSDGGTAYGSPTTHVFADSGPFSGMVAATDVTGLSGTTTFGVGVNNLPPAVIVAPADPTVAWGRPLTLQAQATDPGAAEQSTLTYAWDFHDGSAIVTGGPSETHQWADPGTAQVTVTVCDRHGACTAKDVSVTVRARSTSTSFTGDLTATYSAPVTYRGAVIDEFGRPVNGAAVAFTTAGGATQLATATADGSGTAAATVTETLPSGSYPITAAFAGDARYVASSSAAVSQTVTSMASAIVYTGTLSSKPNAKIPLSATVTDVLGRPIANQTVTFVIGSQTVTAQTGANGVASTALKLTLKPGTYPVSVAWAGIAGRYAGAAWSGSFKLNTK</sequence>
<dbReference type="CDD" id="cd00146">
    <property type="entry name" value="PKD"/>
    <property type="match status" value="1"/>
</dbReference>
<dbReference type="InterPro" id="IPR000601">
    <property type="entry name" value="PKD_dom"/>
</dbReference>
<dbReference type="PATRIC" id="fig|582680.7.peg.3121"/>
<dbReference type="Gene3D" id="2.60.40.10">
    <property type="entry name" value="Immunoglobulins"/>
    <property type="match status" value="4"/>
</dbReference>
<dbReference type="SUPFAM" id="SSF49299">
    <property type="entry name" value="PKD domain"/>
    <property type="match status" value="2"/>
</dbReference>
<dbReference type="Pfam" id="PF16640">
    <property type="entry name" value="Big_3_5"/>
    <property type="match status" value="1"/>
</dbReference>
<evidence type="ECO:0000313" key="5">
    <source>
        <dbReference type="Proteomes" id="UP000033448"/>
    </source>
</evidence>
<feature type="signal peptide" evidence="2">
    <location>
        <begin position="1"/>
        <end position="31"/>
    </location>
</feature>
<proteinExistence type="inferred from homology"/>
<keyword evidence="5" id="KW-1185">Reference proteome</keyword>
<dbReference type="InterPro" id="IPR006311">
    <property type="entry name" value="TAT_signal"/>
</dbReference>
<dbReference type="InterPro" id="IPR022409">
    <property type="entry name" value="PKD/Chitinase_dom"/>
</dbReference>
<feature type="domain" description="PKD" evidence="3">
    <location>
        <begin position="319"/>
        <end position="399"/>
    </location>
</feature>
<accession>A0A0F0KEX5</accession>
<dbReference type="PROSITE" id="PS51318">
    <property type="entry name" value="TAT"/>
    <property type="match status" value="1"/>
</dbReference>
<evidence type="ECO:0000313" key="4">
    <source>
        <dbReference type="EMBL" id="KJL19413.1"/>
    </source>
</evidence>
<dbReference type="InterPro" id="IPR032109">
    <property type="entry name" value="Big_3_5"/>
</dbReference>
<dbReference type="InterPro" id="IPR003344">
    <property type="entry name" value="Big_1_dom"/>
</dbReference>
<dbReference type="InterPro" id="IPR008964">
    <property type="entry name" value="Invasin/intimin_cell_adhesion"/>
</dbReference>
<keyword evidence="2" id="KW-0732">Signal</keyword>
<dbReference type="AlphaFoldDB" id="A0A0F0KEX5"/>
<dbReference type="SUPFAM" id="SSF49373">
    <property type="entry name" value="Invasin/intimin cell-adhesion fragments"/>
    <property type="match status" value="2"/>
</dbReference>
<evidence type="ECO:0000256" key="2">
    <source>
        <dbReference type="SAM" id="SignalP"/>
    </source>
</evidence>
<dbReference type="OrthoDB" id="9802683at2"/>
<feature type="chain" id="PRO_5002444537" evidence="2">
    <location>
        <begin position="32"/>
        <end position="687"/>
    </location>
</feature>
<dbReference type="SMART" id="SM00634">
    <property type="entry name" value="BID_1"/>
    <property type="match status" value="2"/>
</dbReference>
<name>A0A0F0KEX5_9MICO</name>
<dbReference type="EMBL" id="JYIT01000084">
    <property type="protein sequence ID" value="KJL19413.1"/>
    <property type="molecule type" value="Genomic_DNA"/>
</dbReference>
<dbReference type="InterPro" id="IPR035986">
    <property type="entry name" value="PKD_dom_sf"/>
</dbReference>
<dbReference type="Proteomes" id="UP000033448">
    <property type="component" value="Unassembled WGS sequence"/>
</dbReference>
<gene>
    <name evidence="4" type="ORF">RL72_03061</name>
</gene>
<evidence type="ECO:0000259" key="3">
    <source>
        <dbReference type="PROSITE" id="PS50093"/>
    </source>
</evidence>
<dbReference type="PROSITE" id="PS50093">
    <property type="entry name" value="PKD"/>
    <property type="match status" value="2"/>
</dbReference>
<protein>
    <submittedName>
        <fullName evidence="4">Bacterial Ig-like domain (Group 1)</fullName>
    </submittedName>
</protein>
<dbReference type="InterPro" id="IPR013783">
    <property type="entry name" value="Ig-like_fold"/>
</dbReference>
<dbReference type="Pfam" id="PF18911">
    <property type="entry name" value="PKD_4"/>
    <property type="match status" value="2"/>
</dbReference>
<comment type="similarity">
    <text evidence="1">Belongs to the intimin/invasin family.</text>
</comment>
<dbReference type="RefSeq" id="WP_045251728.1">
    <property type="nucleotide sequence ID" value="NZ_JYIT01000084.1"/>
</dbReference>
<reference evidence="4 5" key="1">
    <citation type="submission" date="2015-02" db="EMBL/GenBank/DDBJ databases">
        <title>Draft genome sequences of ten Microbacterium spp. with emphasis on heavy metal contaminated environments.</title>
        <authorList>
            <person name="Corretto E."/>
        </authorList>
    </citation>
    <scope>NUCLEOTIDE SEQUENCE [LARGE SCALE GENOMIC DNA]</scope>
    <source>
        <strain evidence="4 5">DSM 23848</strain>
    </source>
</reference>